<keyword evidence="5 6" id="KW-0472">Membrane</keyword>
<reference evidence="9 10" key="1">
    <citation type="submission" date="2017-11" db="EMBL/GenBank/DDBJ databases">
        <title>Genomic Encyclopedia of Archaeal and Bacterial Type Strains, Phase II (KMG-II): From Individual Species to Whole Genera.</title>
        <authorList>
            <person name="Goeker M."/>
        </authorList>
    </citation>
    <scope>NUCLEOTIDE SEQUENCE [LARGE SCALE GENOMIC DNA]</scope>
    <source>
        <strain evidence="9 10">DSM 22413</strain>
    </source>
</reference>
<dbReference type="GO" id="GO:0005886">
    <property type="term" value="C:plasma membrane"/>
    <property type="evidence" value="ECO:0007669"/>
    <property type="project" value="UniProtKB-SubCell"/>
</dbReference>
<gene>
    <name evidence="9" type="ORF">CLV34_1971</name>
</gene>
<evidence type="ECO:0000256" key="2">
    <source>
        <dbReference type="ARBA" id="ARBA00022475"/>
    </source>
</evidence>
<feature type="transmembrane region" description="Helical" evidence="6">
    <location>
        <begin position="6"/>
        <end position="27"/>
    </location>
</feature>
<proteinExistence type="predicted"/>
<dbReference type="RefSeq" id="WP_425436222.1">
    <property type="nucleotide sequence ID" value="NZ_PGTZ01000008.1"/>
</dbReference>
<sequence>MDFWNYFWLVVEMFFFVAYLFLLFYIISDLFRDRETNGWVKAIWIVFLIFIPFLTALVYILARGNGMAQRQQAAVVEAKQATDSYIRSVSGASPADQIAQAKELLDSGAIDQAEFEKLKASALR</sequence>
<keyword evidence="2" id="KW-1003">Cell membrane</keyword>
<comment type="subcellular location">
    <subcellularLocation>
        <location evidence="1">Cell membrane</location>
        <topology evidence="1">Multi-pass membrane protein</topology>
    </subcellularLocation>
</comment>
<keyword evidence="3 6" id="KW-0812">Transmembrane</keyword>
<dbReference type="EMBL" id="PGTZ01000008">
    <property type="protein sequence ID" value="PJI93401.1"/>
    <property type="molecule type" value="Genomic_DNA"/>
</dbReference>
<feature type="domain" description="SHOCT" evidence="7">
    <location>
        <begin position="96"/>
        <end position="120"/>
    </location>
</feature>
<keyword evidence="10" id="KW-1185">Reference proteome</keyword>
<feature type="transmembrane region" description="Helical" evidence="6">
    <location>
        <begin position="39"/>
        <end position="62"/>
    </location>
</feature>
<dbReference type="Pfam" id="PF09851">
    <property type="entry name" value="SHOCT"/>
    <property type="match status" value="1"/>
</dbReference>
<evidence type="ECO:0000259" key="7">
    <source>
        <dbReference type="Pfam" id="PF09851"/>
    </source>
</evidence>
<comment type="caution">
    <text evidence="9">The sequence shown here is derived from an EMBL/GenBank/DDBJ whole genome shotgun (WGS) entry which is preliminary data.</text>
</comment>
<name>A0A2M8WR43_9MICO</name>
<dbReference type="Pfam" id="PF13396">
    <property type="entry name" value="PLDc_N"/>
    <property type="match status" value="1"/>
</dbReference>
<dbReference type="Proteomes" id="UP000231586">
    <property type="component" value="Unassembled WGS sequence"/>
</dbReference>
<evidence type="ECO:0000256" key="4">
    <source>
        <dbReference type="ARBA" id="ARBA00022989"/>
    </source>
</evidence>
<keyword evidence="4 6" id="KW-1133">Transmembrane helix</keyword>
<dbReference type="InterPro" id="IPR027379">
    <property type="entry name" value="CLS_N"/>
</dbReference>
<evidence type="ECO:0000256" key="5">
    <source>
        <dbReference type="ARBA" id="ARBA00023136"/>
    </source>
</evidence>
<evidence type="ECO:0000313" key="9">
    <source>
        <dbReference type="EMBL" id="PJI93401.1"/>
    </source>
</evidence>
<evidence type="ECO:0000256" key="3">
    <source>
        <dbReference type="ARBA" id="ARBA00022692"/>
    </source>
</evidence>
<feature type="domain" description="Cardiolipin synthase N-terminal" evidence="8">
    <location>
        <begin position="19"/>
        <end position="63"/>
    </location>
</feature>
<protein>
    <submittedName>
        <fullName evidence="9">Putative oligomerization/nucleic acid binding protein</fullName>
    </submittedName>
</protein>
<evidence type="ECO:0000313" key="10">
    <source>
        <dbReference type="Proteomes" id="UP000231586"/>
    </source>
</evidence>
<accession>A0A2M8WR43</accession>
<evidence type="ECO:0000256" key="6">
    <source>
        <dbReference type="SAM" id="Phobius"/>
    </source>
</evidence>
<dbReference type="InterPro" id="IPR018649">
    <property type="entry name" value="SHOCT"/>
</dbReference>
<evidence type="ECO:0000256" key="1">
    <source>
        <dbReference type="ARBA" id="ARBA00004651"/>
    </source>
</evidence>
<organism evidence="9 10">
    <name type="scientific">Luteimicrobium subarcticum</name>
    <dbReference type="NCBI Taxonomy" id="620910"/>
    <lineage>
        <taxon>Bacteria</taxon>
        <taxon>Bacillati</taxon>
        <taxon>Actinomycetota</taxon>
        <taxon>Actinomycetes</taxon>
        <taxon>Micrococcales</taxon>
        <taxon>Luteimicrobium</taxon>
    </lineage>
</organism>
<evidence type="ECO:0000259" key="8">
    <source>
        <dbReference type="Pfam" id="PF13396"/>
    </source>
</evidence>
<dbReference type="AlphaFoldDB" id="A0A2M8WR43"/>